<dbReference type="GeneID" id="112048375"/>
<dbReference type="SUPFAM" id="SSF49764">
    <property type="entry name" value="HSP20-like chaperones"/>
    <property type="match status" value="1"/>
</dbReference>
<feature type="region of interest" description="Disordered" evidence="1">
    <location>
        <begin position="196"/>
        <end position="215"/>
    </location>
</feature>
<dbReference type="Gene3D" id="2.60.40.790">
    <property type="match status" value="1"/>
</dbReference>
<dbReference type="InterPro" id="IPR008978">
    <property type="entry name" value="HSP20-like_chaperone"/>
</dbReference>
<organism evidence="2 3">
    <name type="scientific">Bicyclus anynana</name>
    <name type="common">Squinting bush brown butterfly</name>
    <dbReference type="NCBI Taxonomy" id="110368"/>
    <lineage>
        <taxon>Eukaryota</taxon>
        <taxon>Metazoa</taxon>
        <taxon>Ecdysozoa</taxon>
        <taxon>Arthropoda</taxon>
        <taxon>Hexapoda</taxon>
        <taxon>Insecta</taxon>
        <taxon>Pterygota</taxon>
        <taxon>Neoptera</taxon>
        <taxon>Endopterygota</taxon>
        <taxon>Lepidoptera</taxon>
        <taxon>Glossata</taxon>
        <taxon>Ditrysia</taxon>
        <taxon>Papilionoidea</taxon>
        <taxon>Nymphalidae</taxon>
        <taxon>Satyrinae</taxon>
        <taxon>Satyrini</taxon>
        <taxon>Mycalesina</taxon>
        <taxon>Bicyclus</taxon>
    </lineage>
</organism>
<evidence type="ECO:0000313" key="2">
    <source>
        <dbReference type="Proteomes" id="UP001652582"/>
    </source>
</evidence>
<gene>
    <name evidence="3" type="primary">LOC112048375</name>
</gene>
<proteinExistence type="predicted"/>
<dbReference type="Proteomes" id="UP001652582">
    <property type="component" value="Chromosome 1"/>
</dbReference>
<keyword evidence="2" id="KW-1185">Reference proteome</keyword>
<reference evidence="3" key="2">
    <citation type="submission" date="2025-08" db="UniProtKB">
        <authorList>
            <consortium name="RefSeq"/>
        </authorList>
    </citation>
    <scope>IDENTIFICATION</scope>
</reference>
<name>A0A6J1N996_BICAN</name>
<dbReference type="RefSeq" id="XP_023941652.1">
    <property type="nucleotide sequence ID" value="XM_024085884.2"/>
</dbReference>
<dbReference type="AlphaFoldDB" id="A0A6J1N996"/>
<reference evidence="2" key="1">
    <citation type="submission" date="2025-05" db="UniProtKB">
        <authorList>
            <consortium name="RefSeq"/>
        </authorList>
    </citation>
    <scope>NUCLEOTIDE SEQUENCE [LARGE SCALE GENOMIC DNA]</scope>
</reference>
<accession>A0A6J1N996</accession>
<protein>
    <submittedName>
        <fullName evidence="3">Uncharacterized protein LOC112048375</fullName>
    </submittedName>
</protein>
<dbReference type="CDD" id="cd06464">
    <property type="entry name" value="ACD_sHsps-like"/>
    <property type="match status" value="1"/>
</dbReference>
<evidence type="ECO:0000313" key="3">
    <source>
        <dbReference type="RefSeq" id="XP_023941652.1"/>
    </source>
</evidence>
<sequence length="287" mass="33546">MKPSEDTARPPQRRYRQTTTMAKPVIYKRQNTQIAINVKCDYDDVYFTRTPPWFHINVEMPGFKAEDIDVKVAPPHVIITACKKDPRDDAILECKWMRRRDVQLSKFMWRRVRLCRSKLVWTGLLIISLKMDKKDLGYLKKCMKKMHGALEQIQIRYGFREPEIGTLVRLGKTVLVEVEHDPKPKKVVIKDAYRGRRHSHPPDYTPPPWGFENKKSDEVDQDIKSKPGDTENEILLQPKTLQADLEAVSQEVETKPLPFEPVGIWSMCVQNLQNIMMMSLKICKKDE</sequence>
<dbReference type="KEGG" id="bany:112048375"/>
<evidence type="ECO:0000256" key="1">
    <source>
        <dbReference type="SAM" id="MobiDB-lite"/>
    </source>
</evidence>